<keyword evidence="2" id="KW-0812">Transmembrane</keyword>
<dbReference type="eggNOG" id="ENOG5033CQV">
    <property type="taxonomic scope" value="Bacteria"/>
</dbReference>
<dbReference type="AlphaFoldDB" id="A0A075UU42"/>
<feature type="region of interest" description="Disordered" evidence="1">
    <location>
        <begin position="126"/>
        <end position="146"/>
    </location>
</feature>
<feature type="transmembrane region" description="Helical" evidence="2">
    <location>
        <begin position="86"/>
        <end position="119"/>
    </location>
</feature>
<proteinExistence type="predicted"/>
<dbReference type="Proteomes" id="UP000028492">
    <property type="component" value="Chromosome"/>
</dbReference>
<sequence>MIKWAGWLITLFGTAHTLGALTVMKAAGHAGTWFSGALWRDDLAAMSPANSAFWLSAASFGVPLVLVGLTVLWLERRGITPPLFLAWALGIWTLLIAAVLLFTPWPILLIATALLLAGILRSEPAPPRDATGPVQGVRGISRPDAA</sequence>
<dbReference type="HOGENOM" id="CLU_1874294_0_0_11"/>
<evidence type="ECO:0000313" key="3">
    <source>
        <dbReference type="EMBL" id="AIG76004.1"/>
    </source>
</evidence>
<evidence type="ECO:0000313" key="4">
    <source>
        <dbReference type="Proteomes" id="UP000028492"/>
    </source>
</evidence>
<reference evidence="3 4" key="1">
    <citation type="journal article" date="2014" name="J. Biotechnol.">
        <title>Complete genome sequence of the actinobacterium Amycolatopsis japonica MG417-CF17(T) (=DSM 44213T) producing (S,S)-N,N'-ethylenediaminedisuccinic acid.</title>
        <authorList>
            <person name="Stegmann E."/>
            <person name="Albersmeier A."/>
            <person name="Spohn M."/>
            <person name="Gert H."/>
            <person name="Weber T."/>
            <person name="Wohlleben W."/>
            <person name="Kalinowski J."/>
            <person name="Ruckert C."/>
        </authorList>
    </citation>
    <scope>NUCLEOTIDE SEQUENCE [LARGE SCALE GENOMIC DNA]</scope>
    <source>
        <strain evidence="4">MG417-CF17 (DSM 44213)</strain>
    </source>
</reference>
<feature type="transmembrane region" description="Helical" evidence="2">
    <location>
        <begin position="54"/>
        <end position="74"/>
    </location>
</feature>
<gene>
    <name evidence="3" type="ORF">AJAP_15655</name>
</gene>
<dbReference type="KEGG" id="aja:AJAP_15655"/>
<keyword evidence="2" id="KW-0472">Membrane</keyword>
<protein>
    <submittedName>
        <fullName evidence="3">Uncharacterized protein</fullName>
    </submittedName>
</protein>
<dbReference type="RefSeq" id="WP_038512117.1">
    <property type="nucleotide sequence ID" value="NZ_CP008953.1"/>
</dbReference>
<accession>A0A075UU42</accession>
<keyword evidence="4" id="KW-1185">Reference proteome</keyword>
<dbReference type="EMBL" id="CP008953">
    <property type="protein sequence ID" value="AIG76004.1"/>
    <property type="molecule type" value="Genomic_DNA"/>
</dbReference>
<name>A0A075UU42_9PSEU</name>
<evidence type="ECO:0000256" key="2">
    <source>
        <dbReference type="SAM" id="Phobius"/>
    </source>
</evidence>
<organism evidence="3 4">
    <name type="scientific">Amycolatopsis japonica</name>
    <dbReference type="NCBI Taxonomy" id="208439"/>
    <lineage>
        <taxon>Bacteria</taxon>
        <taxon>Bacillati</taxon>
        <taxon>Actinomycetota</taxon>
        <taxon>Actinomycetes</taxon>
        <taxon>Pseudonocardiales</taxon>
        <taxon>Pseudonocardiaceae</taxon>
        <taxon>Amycolatopsis</taxon>
        <taxon>Amycolatopsis japonica group</taxon>
    </lineage>
</organism>
<evidence type="ECO:0000256" key="1">
    <source>
        <dbReference type="SAM" id="MobiDB-lite"/>
    </source>
</evidence>
<keyword evidence="2" id="KW-1133">Transmembrane helix</keyword>